<evidence type="ECO:0000313" key="7">
    <source>
        <dbReference type="EMBL" id="EOY06509.1"/>
    </source>
</evidence>
<comment type="similarity">
    <text evidence="2">Belongs to the TspO/BZRP family.</text>
</comment>
<dbReference type="EMBL" id="CM001882">
    <property type="protein sequence ID" value="EOY06509.1"/>
    <property type="molecule type" value="Genomic_DNA"/>
</dbReference>
<gene>
    <name evidence="7" type="ORF">TCM_021206</name>
</gene>
<evidence type="ECO:0000313" key="8">
    <source>
        <dbReference type="Proteomes" id="UP000026915"/>
    </source>
</evidence>
<dbReference type="GO" id="GO:0016020">
    <property type="term" value="C:membrane"/>
    <property type="evidence" value="ECO:0000318"/>
    <property type="project" value="GO_Central"/>
</dbReference>
<proteinExistence type="inferred from homology"/>
<evidence type="ECO:0000256" key="1">
    <source>
        <dbReference type="ARBA" id="ARBA00004141"/>
    </source>
</evidence>
<evidence type="ECO:0000256" key="3">
    <source>
        <dbReference type="ARBA" id="ARBA00022692"/>
    </source>
</evidence>
<keyword evidence="8" id="KW-1185">Reference proteome</keyword>
<dbReference type="Proteomes" id="UP000026915">
    <property type="component" value="Chromosome 4"/>
</dbReference>
<name>A0A061EW61_THECC</name>
<feature type="transmembrane region" description="Helical" evidence="6">
    <location>
        <begin position="67"/>
        <end position="88"/>
    </location>
</feature>
<dbReference type="FunFam" id="1.20.1260.100:FF:000001">
    <property type="entry name" value="translocator protein 2"/>
    <property type="match status" value="1"/>
</dbReference>
<dbReference type="InterPro" id="IPR004307">
    <property type="entry name" value="TspO_MBR"/>
</dbReference>
<feature type="transmembrane region" description="Helical" evidence="6">
    <location>
        <begin position="119"/>
        <end position="142"/>
    </location>
</feature>
<evidence type="ECO:0000256" key="6">
    <source>
        <dbReference type="SAM" id="Phobius"/>
    </source>
</evidence>
<comment type="subcellular location">
    <subcellularLocation>
        <location evidence="1">Membrane</location>
        <topology evidence="1">Multi-pass membrane protein</topology>
    </subcellularLocation>
</comment>
<dbReference type="Gene3D" id="1.20.1260.100">
    <property type="entry name" value="TspO/MBR protein"/>
    <property type="match status" value="1"/>
</dbReference>
<dbReference type="InParanoid" id="A0A061EW61"/>
<dbReference type="OMA" id="FHAQSNT"/>
<dbReference type="HOGENOM" id="CLU_120171_0_0_1"/>
<reference evidence="7 8" key="1">
    <citation type="journal article" date="2013" name="Genome Biol.">
        <title>The genome sequence of the most widely cultivated cacao type and its use to identify candidate genes regulating pod color.</title>
        <authorList>
            <person name="Motamayor J.C."/>
            <person name="Mockaitis K."/>
            <person name="Schmutz J."/>
            <person name="Haiminen N."/>
            <person name="Iii D.L."/>
            <person name="Cornejo O."/>
            <person name="Findley S.D."/>
            <person name="Zheng P."/>
            <person name="Utro F."/>
            <person name="Royaert S."/>
            <person name="Saski C."/>
            <person name="Jenkins J."/>
            <person name="Podicheti R."/>
            <person name="Zhao M."/>
            <person name="Scheffler B.E."/>
            <person name="Stack J.C."/>
            <person name="Feltus F.A."/>
            <person name="Mustiga G.M."/>
            <person name="Amores F."/>
            <person name="Phillips W."/>
            <person name="Marelli J.P."/>
            <person name="May G.D."/>
            <person name="Shapiro H."/>
            <person name="Ma J."/>
            <person name="Bustamante C.D."/>
            <person name="Schnell R.J."/>
            <person name="Main D."/>
            <person name="Gilbert D."/>
            <person name="Parida L."/>
            <person name="Kuhn D.N."/>
        </authorList>
    </citation>
    <scope>NUCLEOTIDE SEQUENCE [LARGE SCALE GENOMIC DNA]</scope>
    <source>
        <strain evidence="8">cv. Matina 1-6</strain>
    </source>
</reference>
<sequence length="175" mass="19690">MIKQPAAPPPVRARPEDKKARAKRALCSLLTAIAIPLSLTLFVIFKFGSGKRYRAMAHKPFWFPPLWLIHLASIGTSILMSLAAWLVWVDRGFHVNSNALPLYVSQISLSIVWDPLELVMGAVGLGFLFCFLHFGTVIACYWTFRKVNPFARDLVKPCLVWSGFLTIVSYKLLTL</sequence>
<protein>
    <submittedName>
        <fullName evidence="7">TSPO(Outer membrane tryptophan-rich sensory protein)-related, putative</fullName>
    </submittedName>
</protein>
<accession>A0A061EW61</accession>
<dbReference type="eggNOG" id="ENOG502S1S9">
    <property type="taxonomic scope" value="Eukaryota"/>
</dbReference>
<dbReference type="PANTHER" id="PTHR10057:SF6">
    <property type="entry name" value="TRANSLOCATOR PROTEIN HOMOLOG"/>
    <property type="match status" value="1"/>
</dbReference>
<keyword evidence="3 6" id="KW-0812">Transmembrane</keyword>
<dbReference type="CDD" id="cd15904">
    <property type="entry name" value="TSPO_MBR"/>
    <property type="match status" value="1"/>
</dbReference>
<dbReference type="InterPro" id="IPR038330">
    <property type="entry name" value="TspO/MBR-related_sf"/>
</dbReference>
<dbReference type="Pfam" id="PF03073">
    <property type="entry name" value="TspO_MBR"/>
    <property type="match status" value="1"/>
</dbReference>
<evidence type="ECO:0000256" key="4">
    <source>
        <dbReference type="ARBA" id="ARBA00022989"/>
    </source>
</evidence>
<dbReference type="Gramene" id="EOY06509">
    <property type="protein sequence ID" value="EOY06509"/>
    <property type="gene ID" value="TCM_021206"/>
</dbReference>
<dbReference type="PIRSF" id="PIRSF005859">
    <property type="entry name" value="PBR"/>
    <property type="match status" value="1"/>
</dbReference>
<dbReference type="PANTHER" id="PTHR10057">
    <property type="entry name" value="PERIPHERAL-TYPE BENZODIAZEPINE RECEPTOR"/>
    <property type="match status" value="1"/>
</dbReference>
<dbReference type="AlphaFoldDB" id="A0A061EW61"/>
<keyword evidence="5 6" id="KW-0472">Membrane</keyword>
<feature type="transmembrane region" description="Helical" evidence="6">
    <location>
        <begin position="25"/>
        <end position="47"/>
    </location>
</feature>
<evidence type="ECO:0000256" key="2">
    <source>
        <dbReference type="ARBA" id="ARBA00007524"/>
    </source>
</evidence>
<organism evidence="7 8">
    <name type="scientific">Theobroma cacao</name>
    <name type="common">Cacao</name>
    <name type="synonym">Cocoa</name>
    <dbReference type="NCBI Taxonomy" id="3641"/>
    <lineage>
        <taxon>Eukaryota</taxon>
        <taxon>Viridiplantae</taxon>
        <taxon>Streptophyta</taxon>
        <taxon>Embryophyta</taxon>
        <taxon>Tracheophyta</taxon>
        <taxon>Spermatophyta</taxon>
        <taxon>Magnoliopsida</taxon>
        <taxon>eudicotyledons</taxon>
        <taxon>Gunneridae</taxon>
        <taxon>Pentapetalae</taxon>
        <taxon>rosids</taxon>
        <taxon>malvids</taxon>
        <taxon>Malvales</taxon>
        <taxon>Malvaceae</taxon>
        <taxon>Byttnerioideae</taxon>
        <taxon>Theobroma</taxon>
    </lineage>
</organism>
<evidence type="ECO:0000256" key="5">
    <source>
        <dbReference type="ARBA" id="ARBA00023136"/>
    </source>
</evidence>
<keyword evidence="4 6" id="KW-1133">Transmembrane helix</keyword>